<dbReference type="RefSeq" id="WP_129582802.1">
    <property type="nucleotide sequence ID" value="NZ_FTLW01000002.1"/>
</dbReference>
<evidence type="ECO:0000313" key="1">
    <source>
        <dbReference type="EMBL" id="SIQ15618.1"/>
    </source>
</evidence>
<dbReference type="EMBL" id="FTLW01000002">
    <property type="protein sequence ID" value="SIQ15618.1"/>
    <property type="molecule type" value="Genomic_DNA"/>
</dbReference>
<dbReference type="STRING" id="1604334.SAMN05421546_0694"/>
<keyword evidence="2" id="KW-1185">Reference proteome</keyword>
<evidence type="ECO:0000313" key="2">
    <source>
        <dbReference type="Proteomes" id="UP000241788"/>
    </source>
</evidence>
<sequence length="223" mass="24817">MRAKGKGARDSFVNSVDRLERIKNGTRLLRGALEPLWDELPEPTDLRVVTVRGFANIVRQHSASQWVLIQHDLDVSAMALVRPAYESLVRAIWALRGAEDAWIEGFFTPNDQAIKSDAETRKGPDVAAMLDMISRHHPPEIHRCLVELKDATWRAMHSYVHGGIRPVVQSLVAFPPQQAGSLLVNANGMLIMVTNVVRMAHGLSSPMLPVLQKQYADCIPNTC</sequence>
<protein>
    <submittedName>
        <fullName evidence="1">Uncharacterized protein</fullName>
    </submittedName>
</protein>
<proteinExistence type="predicted"/>
<dbReference type="Proteomes" id="UP000241788">
    <property type="component" value="Unassembled WGS sequence"/>
</dbReference>
<accession>A0A1N6QGB3</accession>
<dbReference type="AlphaFoldDB" id="A0A1N6QGB3"/>
<dbReference type="Pfam" id="PF22491">
    <property type="entry name" value="DUF6988"/>
    <property type="match status" value="1"/>
</dbReference>
<name>A0A1N6QGB3_9GAMM</name>
<reference evidence="2" key="1">
    <citation type="submission" date="2017-01" db="EMBL/GenBank/DDBJ databases">
        <authorList>
            <person name="Varghese N."/>
            <person name="Submissions S."/>
        </authorList>
    </citation>
    <scope>NUCLEOTIDE SEQUENCE [LARGE SCALE GENOMIC DNA]</scope>
    <source>
        <strain evidence="2">UM1</strain>
    </source>
</reference>
<organism evidence="1 2">
    <name type="scientific">Solilutibacter tolerans</name>
    <dbReference type="NCBI Taxonomy" id="1604334"/>
    <lineage>
        <taxon>Bacteria</taxon>
        <taxon>Pseudomonadati</taxon>
        <taxon>Pseudomonadota</taxon>
        <taxon>Gammaproteobacteria</taxon>
        <taxon>Lysobacterales</taxon>
        <taxon>Lysobacteraceae</taxon>
        <taxon>Solilutibacter</taxon>
    </lineage>
</organism>
<dbReference type="InterPro" id="IPR054257">
    <property type="entry name" value="DUF6988"/>
</dbReference>
<gene>
    <name evidence="1" type="ORF">SAMN05421546_0694</name>
</gene>
<dbReference type="OrthoDB" id="6058394at2"/>